<reference evidence="7" key="1">
    <citation type="submission" date="2015-12" db="EMBL/GenBank/DDBJ databases">
        <title>De novo transcriptome assembly of four potential Pierce s Disease insect vectors from Arizona vineyards.</title>
        <authorList>
            <person name="Tassone E.E."/>
        </authorList>
    </citation>
    <scope>NUCLEOTIDE SEQUENCE</scope>
</reference>
<evidence type="ECO:0000256" key="4">
    <source>
        <dbReference type="ARBA" id="ARBA00025599"/>
    </source>
</evidence>
<dbReference type="PANTHER" id="PTHR12801">
    <property type="entry name" value="RNA EXONUCLEASE REXO1 / RECO3 FAMILY MEMBER-RELATED"/>
    <property type="match status" value="1"/>
</dbReference>
<feature type="signal peptide" evidence="5">
    <location>
        <begin position="1"/>
        <end position="22"/>
    </location>
</feature>
<dbReference type="InterPro" id="IPR013520">
    <property type="entry name" value="Ribonucl_H"/>
</dbReference>
<sequence>MYSLIYLFVCLFFFSMREESSAFHFYDKYNAEVVNEGQGERPEAYSLSCDVIIKNIDGVLSSMVTRVLVIDQNLEVFHEAFVKPLKLSGNDSTEVDLRWESYYQVRTRLVQMLRSQIIVGHKLNYYLRLLQMRHPVYLRRDTAHFSKFRTANDSRRYSLKQLSKKYLDLKVDRFNITLSAVISMQLYLKFRDEWDREMQVRPLIPPLQAYAIFCETVKGKRQDGGSMDMLAKVVVVDSNGATVYQKMITPEGPILDYRSSATNLYPSNFTNTVPINNEREKLAALLRGRVLVGHGLSRDLKLIGLKHPYMLRRDTSTYDRFHRGLAPIHCSTLKDIAEHFLDKTNLQGPQDPANTAMQLYLQYRRDWDLHGKKKAESSKDIQYQGPKRKLITPVAVYYDRILVSTKLGQLKVIGRMVIVNGNYQCIYDRFVKPNNMEVLDCFTENTGIHMDDILQGTSTEDIKKDLVNILRDKILVGYNLKHFLLLLGLRFQIYYRRDLRLYNKFILPHNLKPSISQIAQRFLNVSLTPYTQPVEKARIFMNLYYKYKDDWDIFVAQTYRDLKMVSLNKLIGYSNSSYDNYEPVAMYCSSVTIKNWGLLGYQMLARVTVVDVEGDQVYDQFVKPYSEIVDYRTNETGIHPQQLLHGEEYFKVMEDVIKVISSKIIVGEQLSKCFKLLRHKVDWWLLRDISLFSPFKRLNNHYLNLKEICQKYLNLQLMNESDPLEKARAVMQIYNKFKHLWEVEIKRKHEVLINKAKMFQAFRNEKDVPQYNRSHLLL</sequence>
<dbReference type="InterPro" id="IPR047021">
    <property type="entry name" value="REXO1/3/4-like"/>
</dbReference>
<evidence type="ECO:0000256" key="5">
    <source>
        <dbReference type="SAM" id="SignalP"/>
    </source>
</evidence>
<keyword evidence="1" id="KW-0698">rRNA processing</keyword>
<evidence type="ECO:0000256" key="1">
    <source>
        <dbReference type="ARBA" id="ARBA00022552"/>
    </source>
</evidence>
<keyword evidence="5" id="KW-0732">Signal</keyword>
<feature type="chain" id="PRO_5008581083" description="Exonuclease domain-containing protein" evidence="5">
    <location>
        <begin position="23"/>
        <end position="778"/>
    </location>
</feature>
<proteinExistence type="predicted"/>
<keyword evidence="3" id="KW-0378">Hydrolase</keyword>
<dbReference type="GO" id="GO:0006364">
    <property type="term" value="P:rRNA processing"/>
    <property type="evidence" value="ECO:0007669"/>
    <property type="project" value="UniProtKB-KW"/>
</dbReference>
<dbReference type="GO" id="GO:0003676">
    <property type="term" value="F:nucleic acid binding"/>
    <property type="evidence" value="ECO:0007669"/>
    <property type="project" value="InterPro"/>
</dbReference>
<organism evidence="7">
    <name type="scientific">Clastoptera arizonana</name>
    <name type="common">Arizona spittle bug</name>
    <dbReference type="NCBI Taxonomy" id="38151"/>
    <lineage>
        <taxon>Eukaryota</taxon>
        <taxon>Metazoa</taxon>
        <taxon>Ecdysozoa</taxon>
        <taxon>Arthropoda</taxon>
        <taxon>Hexapoda</taxon>
        <taxon>Insecta</taxon>
        <taxon>Pterygota</taxon>
        <taxon>Neoptera</taxon>
        <taxon>Paraneoptera</taxon>
        <taxon>Hemiptera</taxon>
        <taxon>Auchenorrhyncha</taxon>
        <taxon>Cercopoidea</taxon>
        <taxon>Clastopteridae</taxon>
        <taxon>Clastoptera</taxon>
    </lineage>
</organism>
<dbReference type="PANTHER" id="PTHR12801:SF45">
    <property type="entry name" value="RNA EXONUCLEASE 4"/>
    <property type="match status" value="1"/>
</dbReference>
<evidence type="ECO:0000256" key="3">
    <source>
        <dbReference type="ARBA" id="ARBA00022801"/>
    </source>
</evidence>
<dbReference type="GO" id="GO:0005634">
    <property type="term" value="C:nucleus"/>
    <property type="evidence" value="ECO:0007669"/>
    <property type="project" value="TreeGrafter"/>
</dbReference>
<name>A0A1B6DAF0_9HEMI</name>
<dbReference type="InterPro" id="IPR036397">
    <property type="entry name" value="RNaseH_sf"/>
</dbReference>
<evidence type="ECO:0000259" key="6">
    <source>
        <dbReference type="SMART" id="SM00479"/>
    </source>
</evidence>
<dbReference type="EMBL" id="GEDC01014733">
    <property type="protein sequence ID" value="JAS22565.1"/>
    <property type="molecule type" value="Transcribed_RNA"/>
</dbReference>
<gene>
    <name evidence="7" type="ORF">g.32761</name>
</gene>
<evidence type="ECO:0000313" key="7">
    <source>
        <dbReference type="EMBL" id="JAS22565.1"/>
    </source>
</evidence>
<evidence type="ECO:0000256" key="2">
    <source>
        <dbReference type="ARBA" id="ARBA00022722"/>
    </source>
</evidence>
<dbReference type="AlphaFoldDB" id="A0A1B6DAF0"/>
<dbReference type="Gene3D" id="3.30.420.10">
    <property type="entry name" value="Ribonuclease H-like superfamily/Ribonuclease H"/>
    <property type="match status" value="4"/>
</dbReference>
<feature type="domain" description="Exonuclease" evidence="6">
    <location>
        <begin position="208"/>
        <end position="369"/>
    </location>
</feature>
<feature type="domain" description="Exonuclease" evidence="6">
    <location>
        <begin position="582"/>
        <end position="743"/>
    </location>
</feature>
<dbReference type="GO" id="GO:0004527">
    <property type="term" value="F:exonuclease activity"/>
    <property type="evidence" value="ECO:0007669"/>
    <property type="project" value="InterPro"/>
</dbReference>
<accession>A0A1B6DAF0</accession>
<dbReference type="SUPFAM" id="SSF53098">
    <property type="entry name" value="Ribonuclease H-like"/>
    <property type="match status" value="4"/>
</dbReference>
<dbReference type="SMART" id="SM00479">
    <property type="entry name" value="EXOIII"/>
    <property type="match status" value="2"/>
</dbReference>
<dbReference type="InterPro" id="IPR012337">
    <property type="entry name" value="RNaseH-like_sf"/>
</dbReference>
<comment type="function">
    <text evidence="4">Exoribonuclease involved in ribosome biosynthesis. Involved in the processing of ITS1, the internal transcribed spacer localized between the 18S and 5.8S rRNAs.</text>
</comment>
<keyword evidence="2" id="KW-0540">Nuclease</keyword>
<protein>
    <recommendedName>
        <fullName evidence="6">Exonuclease domain-containing protein</fullName>
    </recommendedName>
</protein>